<organism evidence="3 4">
    <name type="scientific">Hymenobacter saemangeumensis</name>
    <dbReference type="NCBI Taxonomy" id="1084522"/>
    <lineage>
        <taxon>Bacteria</taxon>
        <taxon>Pseudomonadati</taxon>
        <taxon>Bacteroidota</taxon>
        <taxon>Cytophagia</taxon>
        <taxon>Cytophagales</taxon>
        <taxon>Hymenobacteraceae</taxon>
        <taxon>Hymenobacter</taxon>
    </lineage>
</organism>
<dbReference type="Proteomes" id="UP001501153">
    <property type="component" value="Unassembled WGS sequence"/>
</dbReference>
<feature type="compositionally biased region" description="Basic and acidic residues" evidence="1">
    <location>
        <begin position="36"/>
        <end position="48"/>
    </location>
</feature>
<dbReference type="EMBL" id="BAABGZ010000081">
    <property type="protein sequence ID" value="GAA4370236.1"/>
    <property type="molecule type" value="Genomic_DNA"/>
</dbReference>
<feature type="chain" id="PRO_5045472745" description="DUF4890 domain-containing protein" evidence="2">
    <location>
        <begin position="22"/>
        <end position="148"/>
    </location>
</feature>
<feature type="compositionally biased region" description="Basic and acidic residues" evidence="1">
    <location>
        <begin position="123"/>
        <end position="134"/>
    </location>
</feature>
<evidence type="ECO:0000313" key="4">
    <source>
        <dbReference type="Proteomes" id="UP001501153"/>
    </source>
</evidence>
<evidence type="ECO:0000256" key="1">
    <source>
        <dbReference type="SAM" id="MobiDB-lite"/>
    </source>
</evidence>
<reference evidence="4" key="1">
    <citation type="journal article" date="2019" name="Int. J. Syst. Evol. Microbiol.">
        <title>The Global Catalogue of Microorganisms (GCM) 10K type strain sequencing project: providing services to taxonomists for standard genome sequencing and annotation.</title>
        <authorList>
            <consortium name="The Broad Institute Genomics Platform"/>
            <consortium name="The Broad Institute Genome Sequencing Center for Infectious Disease"/>
            <person name="Wu L."/>
            <person name="Ma J."/>
        </authorList>
    </citation>
    <scope>NUCLEOTIDE SEQUENCE [LARGE SCALE GENOMIC DNA]</scope>
    <source>
        <strain evidence="4">JCM 17923</strain>
    </source>
</reference>
<sequence length="148" mass="16430">MKKTLLLLAALAFATAGTTFAQSSNAAAPAKMKVKEKKDKKTPEQKADHRAAKMAKELGLSPDQEARIEQILLARQQEMKALKEKTAGNGRAAHTEKKALRERYDAKFKDVLTAEQYAKFLQLRDEHKDDDGPGHGHGNGKMKMKEKS</sequence>
<keyword evidence="4" id="KW-1185">Reference proteome</keyword>
<accession>A0ABP8ISQ1</accession>
<keyword evidence="2" id="KW-0732">Signal</keyword>
<evidence type="ECO:0000256" key="2">
    <source>
        <dbReference type="SAM" id="SignalP"/>
    </source>
</evidence>
<proteinExistence type="predicted"/>
<feature type="region of interest" description="Disordered" evidence="1">
    <location>
        <begin position="24"/>
        <end position="48"/>
    </location>
</feature>
<gene>
    <name evidence="3" type="ORF">GCM10023185_44600</name>
</gene>
<feature type="region of interest" description="Disordered" evidence="1">
    <location>
        <begin position="123"/>
        <end position="148"/>
    </location>
</feature>
<protein>
    <recommendedName>
        <fullName evidence="5">DUF4890 domain-containing protein</fullName>
    </recommendedName>
</protein>
<name>A0ABP8ISQ1_9BACT</name>
<dbReference type="RefSeq" id="WP_345238378.1">
    <property type="nucleotide sequence ID" value="NZ_BAABGZ010000081.1"/>
</dbReference>
<feature type="signal peptide" evidence="2">
    <location>
        <begin position="1"/>
        <end position="21"/>
    </location>
</feature>
<comment type="caution">
    <text evidence="3">The sequence shown here is derived from an EMBL/GenBank/DDBJ whole genome shotgun (WGS) entry which is preliminary data.</text>
</comment>
<evidence type="ECO:0008006" key="5">
    <source>
        <dbReference type="Google" id="ProtNLM"/>
    </source>
</evidence>
<evidence type="ECO:0000313" key="3">
    <source>
        <dbReference type="EMBL" id="GAA4370236.1"/>
    </source>
</evidence>